<evidence type="ECO:0000313" key="3">
    <source>
        <dbReference type="EMBL" id="WND03098.1"/>
    </source>
</evidence>
<protein>
    <submittedName>
        <fullName evidence="3">FAD-dependent oxidoreductase</fullName>
        <ecNumber evidence="3">1.-.-.-</ecNumber>
    </submittedName>
</protein>
<reference evidence="3" key="1">
    <citation type="submission" date="2023-04" db="EMBL/GenBank/DDBJ databases">
        <title>Complete genome sequence of Temperatibacter marinus.</title>
        <authorList>
            <person name="Rong J.-C."/>
            <person name="Yi M.-L."/>
            <person name="Zhao Q."/>
        </authorList>
    </citation>
    <scope>NUCLEOTIDE SEQUENCE</scope>
    <source>
        <strain evidence="3">NBRC 110045</strain>
    </source>
</reference>
<keyword evidence="4" id="KW-1185">Reference proteome</keyword>
<evidence type="ECO:0000313" key="4">
    <source>
        <dbReference type="Proteomes" id="UP001268683"/>
    </source>
</evidence>
<dbReference type="Gene3D" id="3.50.50.60">
    <property type="entry name" value="FAD/NAD(P)-binding domain"/>
    <property type="match status" value="1"/>
</dbReference>
<dbReference type="KEGG" id="tmk:QGN29_01800"/>
<dbReference type="PANTHER" id="PTHR13847:SF287">
    <property type="entry name" value="FAD-DEPENDENT OXIDOREDUCTASE DOMAIN-CONTAINING PROTEIN 1"/>
    <property type="match status" value="1"/>
</dbReference>
<dbReference type="GO" id="GO:0005737">
    <property type="term" value="C:cytoplasm"/>
    <property type="evidence" value="ECO:0007669"/>
    <property type="project" value="TreeGrafter"/>
</dbReference>
<dbReference type="GO" id="GO:0016491">
    <property type="term" value="F:oxidoreductase activity"/>
    <property type="evidence" value="ECO:0007669"/>
    <property type="project" value="UniProtKB-KW"/>
</dbReference>
<feature type="domain" description="FAD dependent oxidoreductase" evidence="2">
    <location>
        <begin position="4"/>
        <end position="343"/>
    </location>
</feature>
<dbReference type="Gene3D" id="3.30.9.10">
    <property type="entry name" value="D-Amino Acid Oxidase, subunit A, domain 2"/>
    <property type="match status" value="1"/>
</dbReference>
<proteinExistence type="predicted"/>
<name>A0AA52HAY6_9PROT</name>
<dbReference type="PANTHER" id="PTHR13847">
    <property type="entry name" value="SARCOSINE DEHYDROGENASE-RELATED"/>
    <property type="match status" value="1"/>
</dbReference>
<organism evidence="3 4">
    <name type="scientific">Temperatibacter marinus</name>
    <dbReference type="NCBI Taxonomy" id="1456591"/>
    <lineage>
        <taxon>Bacteria</taxon>
        <taxon>Pseudomonadati</taxon>
        <taxon>Pseudomonadota</taxon>
        <taxon>Alphaproteobacteria</taxon>
        <taxon>Kordiimonadales</taxon>
        <taxon>Temperatibacteraceae</taxon>
        <taxon>Temperatibacter</taxon>
    </lineage>
</organism>
<dbReference type="RefSeq" id="WP_310798947.1">
    <property type="nucleotide sequence ID" value="NZ_CP123872.1"/>
</dbReference>
<evidence type="ECO:0000259" key="2">
    <source>
        <dbReference type="Pfam" id="PF01266"/>
    </source>
</evidence>
<dbReference type="InterPro" id="IPR036188">
    <property type="entry name" value="FAD/NAD-bd_sf"/>
</dbReference>
<evidence type="ECO:0000256" key="1">
    <source>
        <dbReference type="ARBA" id="ARBA00023002"/>
    </source>
</evidence>
<dbReference type="AlphaFoldDB" id="A0AA52HAY6"/>
<dbReference type="InterPro" id="IPR006076">
    <property type="entry name" value="FAD-dep_OxRdtase"/>
</dbReference>
<accession>A0AA52HAY6</accession>
<dbReference type="Proteomes" id="UP001268683">
    <property type="component" value="Chromosome"/>
</dbReference>
<sequence>MKTDFLIIGGGIAGASIGYHLAETHSVIILEMEDQPGYHTTGRSAAFYAESYGGPSIRPLTSASKDFFKSPPKDFSTRPFIAPRGALHLFKAEERDRAEKEAFHAQQLNIPLKVVSKETAQKMHPLLKNATFDGALYDKDCGDLDVAGLHQAYLRGLSQRGGKVMTQCELLHAVREDKVWAAETSIEAIKAGVIVNAAGAWADVIAERCGLSPLQMAPKRRTVITASVQTSEHEDSAPLALAFNETLYFKPESGKYILSPEDETLSDPCDAQPDLEDIALAIYRFEELTVHKLDRPNHTWAGLRTFAPDCAPVIGYDETQSGFFWNVGQGGYGIQTCPAWSTIAASIAKGQDIPESFKNFGCRVDDYTPARLR</sequence>
<dbReference type="Pfam" id="PF01266">
    <property type="entry name" value="DAO"/>
    <property type="match status" value="1"/>
</dbReference>
<gene>
    <name evidence="3" type="ORF">QGN29_01800</name>
</gene>
<dbReference type="EMBL" id="CP123872">
    <property type="protein sequence ID" value="WND03098.1"/>
    <property type="molecule type" value="Genomic_DNA"/>
</dbReference>
<dbReference type="EC" id="1.-.-.-" evidence="3"/>
<keyword evidence="1 3" id="KW-0560">Oxidoreductase</keyword>
<dbReference type="SUPFAM" id="SSF51905">
    <property type="entry name" value="FAD/NAD(P)-binding domain"/>
    <property type="match status" value="1"/>
</dbReference>